<evidence type="ECO:0000256" key="4">
    <source>
        <dbReference type="ARBA" id="ARBA00022827"/>
    </source>
</evidence>
<comment type="cofactor">
    <cofactor evidence="1">
        <name>FAD</name>
        <dbReference type="ChEBI" id="CHEBI:57692"/>
    </cofactor>
</comment>
<dbReference type="EMBL" id="AP014685">
    <property type="protein sequence ID" value="BAR59948.1"/>
    <property type="molecule type" value="Genomic_DNA"/>
</dbReference>
<dbReference type="InterPro" id="IPR050260">
    <property type="entry name" value="FAD-bd_OxRdtase"/>
</dbReference>
<dbReference type="InterPro" id="IPR016156">
    <property type="entry name" value="FAD/NAD-linked_Rdtase_dimer_sf"/>
</dbReference>
<evidence type="ECO:0000259" key="6">
    <source>
        <dbReference type="Pfam" id="PF18267"/>
    </source>
</evidence>
<feature type="domain" description="NADH-rubredoxin oxidoreductase C-terminal" evidence="6">
    <location>
        <begin position="304"/>
        <end position="371"/>
    </location>
</feature>
<protein>
    <submittedName>
        <fullName evidence="7">Putative nitrite reductase</fullName>
    </submittedName>
</protein>
<dbReference type="PRINTS" id="PR00368">
    <property type="entry name" value="FADPNR"/>
</dbReference>
<evidence type="ECO:0000313" key="8">
    <source>
        <dbReference type="Proteomes" id="UP000063308"/>
    </source>
</evidence>
<dbReference type="GO" id="GO:0016491">
    <property type="term" value="F:oxidoreductase activity"/>
    <property type="evidence" value="ECO:0007669"/>
    <property type="project" value="InterPro"/>
</dbReference>
<feature type="domain" description="FAD/NAD(P)-binding" evidence="5">
    <location>
        <begin position="3"/>
        <end position="281"/>
    </location>
</feature>
<dbReference type="SUPFAM" id="SSF51905">
    <property type="entry name" value="FAD/NAD(P)-binding domain"/>
    <property type="match status" value="1"/>
</dbReference>
<gene>
    <name evidence="7" type="ORF">NK6_6797</name>
</gene>
<proteinExistence type="inferred from homology"/>
<sequence length="394" mass="42274">MAAARLVDELAKTSLGRYAVAVIGDEPRLAYNRVLLSSVLAGETGSHEIELRPADWWRHRGVTVRYGYRVTEIDTGRRELKIEGEESMEYSKLVLATGSTPLRLNVPGADLAGVHTFRDTRDVDLLLTLAAAKKRVVVVGGGLLGLEAAYGLAKAGAPVTLLHLMDRLMERQLDGPAADLLKTLVERKGIRILLNASTKCIHGDGHVEAVELADGSRIEADAVIFAAGIRPNIALAKDAGIAVNRGIVVNDVMQTASPDIFALGECAEHRGTCYGLVEPAYEQARVLARHLAGRPAAYQGSVVSTNLKVSGVSVFSAGDFMGGEGSESLVLSDRRRGTYKKLVIADGRLTGAVLIGDTVDALWYLELIRNRDKVAAIRTDMMFGRALARPSRAA</sequence>
<dbReference type="AlphaFoldDB" id="A0A0E4BTP3"/>
<accession>A0A0E4BTP3</accession>
<name>A0A0E4BTP3_9BRAD</name>
<dbReference type="InterPro" id="IPR023753">
    <property type="entry name" value="FAD/NAD-binding_dom"/>
</dbReference>
<keyword evidence="4" id="KW-0274">FAD</keyword>
<dbReference type="PANTHER" id="PTHR43429:SF3">
    <property type="entry name" value="NITRITE REDUCTASE [NAD(P)H]"/>
    <property type="match status" value="1"/>
</dbReference>
<evidence type="ECO:0000256" key="3">
    <source>
        <dbReference type="ARBA" id="ARBA00022630"/>
    </source>
</evidence>
<evidence type="ECO:0000313" key="7">
    <source>
        <dbReference type="EMBL" id="BAR59948.1"/>
    </source>
</evidence>
<dbReference type="Gene3D" id="3.30.390.30">
    <property type="match status" value="1"/>
</dbReference>
<dbReference type="Pfam" id="PF18267">
    <property type="entry name" value="Rubredoxin_C"/>
    <property type="match status" value="1"/>
</dbReference>
<dbReference type="InterPro" id="IPR036188">
    <property type="entry name" value="FAD/NAD-bd_sf"/>
</dbReference>
<dbReference type="PRINTS" id="PR00411">
    <property type="entry name" value="PNDRDTASEI"/>
</dbReference>
<dbReference type="Pfam" id="PF07992">
    <property type="entry name" value="Pyr_redox_2"/>
    <property type="match status" value="1"/>
</dbReference>
<keyword evidence="3" id="KW-0285">Flavoprotein</keyword>
<organism evidence="7 8">
    <name type="scientific">Bradyrhizobium diazoefficiens</name>
    <dbReference type="NCBI Taxonomy" id="1355477"/>
    <lineage>
        <taxon>Bacteria</taxon>
        <taxon>Pseudomonadati</taxon>
        <taxon>Pseudomonadota</taxon>
        <taxon>Alphaproteobacteria</taxon>
        <taxon>Hyphomicrobiales</taxon>
        <taxon>Nitrobacteraceae</taxon>
        <taxon>Bradyrhizobium</taxon>
    </lineage>
</organism>
<evidence type="ECO:0000256" key="1">
    <source>
        <dbReference type="ARBA" id="ARBA00001974"/>
    </source>
</evidence>
<evidence type="ECO:0000256" key="2">
    <source>
        <dbReference type="ARBA" id="ARBA00006442"/>
    </source>
</evidence>
<evidence type="ECO:0000259" key="5">
    <source>
        <dbReference type="Pfam" id="PF07992"/>
    </source>
</evidence>
<dbReference type="InterPro" id="IPR041575">
    <property type="entry name" value="Rubredoxin_C"/>
</dbReference>
<dbReference type="Gene3D" id="3.50.50.60">
    <property type="entry name" value="FAD/NAD(P)-binding domain"/>
    <property type="match status" value="2"/>
</dbReference>
<reference evidence="7 8" key="1">
    <citation type="submission" date="2014-11" db="EMBL/GenBank/DDBJ databases">
        <title>Symbiosis island explosion on the genome of extra-slow-growing strains of soybean bradyrhizobia with massive insertion sequences.</title>
        <authorList>
            <person name="Iida T."/>
            <person name="Minamisawa K."/>
        </authorList>
    </citation>
    <scope>NUCLEOTIDE SEQUENCE [LARGE SCALE GENOMIC DNA]</scope>
    <source>
        <strain evidence="7 8">NK6</strain>
    </source>
</reference>
<comment type="similarity">
    <text evidence="2">Belongs to the FAD-dependent oxidoreductase family.</text>
</comment>
<dbReference type="PANTHER" id="PTHR43429">
    <property type="entry name" value="PYRIDINE NUCLEOTIDE-DISULFIDE OXIDOREDUCTASE DOMAIN-CONTAINING"/>
    <property type="match status" value="1"/>
</dbReference>
<dbReference type="Proteomes" id="UP000063308">
    <property type="component" value="Chromosome"/>
</dbReference>